<reference evidence="1 2" key="2">
    <citation type="journal article" date="2022" name="Mol. Ecol. Resour.">
        <title>The genomes of chicory, endive, great burdock and yacon provide insights into Asteraceae paleo-polyploidization history and plant inulin production.</title>
        <authorList>
            <person name="Fan W."/>
            <person name="Wang S."/>
            <person name="Wang H."/>
            <person name="Wang A."/>
            <person name="Jiang F."/>
            <person name="Liu H."/>
            <person name="Zhao H."/>
            <person name="Xu D."/>
            <person name="Zhang Y."/>
        </authorList>
    </citation>
    <scope>NUCLEOTIDE SEQUENCE [LARGE SCALE GENOMIC DNA]</scope>
    <source>
        <strain evidence="2">cv. Punajuju</strain>
        <tissue evidence="1">Leaves</tissue>
    </source>
</reference>
<accession>A0ACB9H016</accession>
<reference evidence="2" key="1">
    <citation type="journal article" date="2022" name="Mol. Ecol. Resour.">
        <title>The genomes of chicory, endive, great burdock and yacon provide insights into Asteraceae palaeo-polyploidization history and plant inulin production.</title>
        <authorList>
            <person name="Fan W."/>
            <person name="Wang S."/>
            <person name="Wang H."/>
            <person name="Wang A."/>
            <person name="Jiang F."/>
            <person name="Liu H."/>
            <person name="Zhao H."/>
            <person name="Xu D."/>
            <person name="Zhang Y."/>
        </authorList>
    </citation>
    <scope>NUCLEOTIDE SEQUENCE [LARGE SCALE GENOMIC DNA]</scope>
    <source>
        <strain evidence="2">cv. Punajuju</strain>
    </source>
</reference>
<dbReference type="Proteomes" id="UP001055811">
    <property type="component" value="Linkage Group LG01"/>
</dbReference>
<dbReference type="EMBL" id="CM042009">
    <property type="protein sequence ID" value="KAI3788671.1"/>
    <property type="molecule type" value="Genomic_DNA"/>
</dbReference>
<proteinExistence type="predicted"/>
<organism evidence="1 2">
    <name type="scientific">Cichorium intybus</name>
    <name type="common">Chicory</name>
    <dbReference type="NCBI Taxonomy" id="13427"/>
    <lineage>
        <taxon>Eukaryota</taxon>
        <taxon>Viridiplantae</taxon>
        <taxon>Streptophyta</taxon>
        <taxon>Embryophyta</taxon>
        <taxon>Tracheophyta</taxon>
        <taxon>Spermatophyta</taxon>
        <taxon>Magnoliopsida</taxon>
        <taxon>eudicotyledons</taxon>
        <taxon>Gunneridae</taxon>
        <taxon>Pentapetalae</taxon>
        <taxon>asterids</taxon>
        <taxon>campanulids</taxon>
        <taxon>Asterales</taxon>
        <taxon>Asteraceae</taxon>
        <taxon>Cichorioideae</taxon>
        <taxon>Cichorieae</taxon>
        <taxon>Cichoriinae</taxon>
        <taxon>Cichorium</taxon>
    </lineage>
</organism>
<keyword evidence="2" id="KW-1185">Reference proteome</keyword>
<comment type="caution">
    <text evidence="1">The sequence shown here is derived from an EMBL/GenBank/DDBJ whole genome shotgun (WGS) entry which is preliminary data.</text>
</comment>
<protein>
    <submittedName>
        <fullName evidence="1">Uncharacterized protein</fullName>
    </submittedName>
</protein>
<sequence length="312" mass="35492">MAMIFWCGLRAMIFWCGLYGYDILVRPSGYDILVRPSGYDILVRPSGYDKLVRPPGYDLYIEDVLEAMLGIDDLMSCWNISSTILDEILETAIADSKYVLDIEHLEKLPGFLPDRREKFMIKLIFGSRFWYTGSVLICICRDGRVGKQLEEIPEVGSLMTIENECKAYCYKDHKSLKCLIDQKAVEYEIAKIDGLLRDFRYEILYHLEKDRCGYRCLELERVSFERYNHMPTGGALKEQKPGNLEGLKHGIGIKAWNCAQIAAGQETCVGARRGMGQNGCGARKARNNRNVNAASIQVETGLGDENDNLKLW</sequence>
<evidence type="ECO:0000313" key="1">
    <source>
        <dbReference type="EMBL" id="KAI3788671.1"/>
    </source>
</evidence>
<name>A0ACB9H016_CICIN</name>
<gene>
    <name evidence="1" type="ORF">L2E82_01444</name>
</gene>
<evidence type="ECO:0000313" key="2">
    <source>
        <dbReference type="Proteomes" id="UP001055811"/>
    </source>
</evidence>